<dbReference type="GO" id="GO:0004129">
    <property type="term" value="F:cytochrome-c oxidase activity"/>
    <property type="evidence" value="ECO:0007669"/>
    <property type="project" value="InterPro"/>
</dbReference>
<dbReference type="CDD" id="cd00386">
    <property type="entry name" value="Heme_Cu_Oxidase_III_like"/>
    <property type="match status" value="1"/>
</dbReference>
<dbReference type="InterPro" id="IPR035973">
    <property type="entry name" value="Cyt_c_oxidase_su3-like_sf"/>
</dbReference>
<dbReference type="Gene3D" id="1.20.120.80">
    <property type="entry name" value="Cytochrome c oxidase, subunit III, four-helix bundle"/>
    <property type="match status" value="1"/>
</dbReference>
<dbReference type="GO" id="GO:0005886">
    <property type="term" value="C:plasma membrane"/>
    <property type="evidence" value="ECO:0007669"/>
    <property type="project" value="UniProtKB-SubCell"/>
</dbReference>
<evidence type="ECO:0000256" key="2">
    <source>
        <dbReference type="ARBA" id="ARBA00010581"/>
    </source>
</evidence>
<keyword evidence="6 8" id="KW-0472">Membrane</keyword>
<keyword evidence="5 8" id="KW-1133">Transmembrane helix</keyword>
<organism evidence="10 11">
    <name type="scientific">Spirosoma pollinicola</name>
    <dbReference type="NCBI Taxonomy" id="2057025"/>
    <lineage>
        <taxon>Bacteria</taxon>
        <taxon>Pseudomonadati</taxon>
        <taxon>Bacteroidota</taxon>
        <taxon>Cytophagia</taxon>
        <taxon>Cytophagales</taxon>
        <taxon>Cytophagaceae</taxon>
        <taxon>Spirosoma</taxon>
    </lineage>
</organism>
<evidence type="ECO:0000313" key="11">
    <source>
        <dbReference type="Proteomes" id="UP000232883"/>
    </source>
</evidence>
<feature type="transmembrane region" description="Helical" evidence="8">
    <location>
        <begin position="7"/>
        <end position="30"/>
    </location>
</feature>
<comment type="subcellular location">
    <subcellularLocation>
        <location evidence="1 7">Cell membrane</location>
        <topology evidence="1 7">Multi-pass membrane protein</topology>
    </subcellularLocation>
</comment>
<evidence type="ECO:0000256" key="7">
    <source>
        <dbReference type="RuleBase" id="RU003376"/>
    </source>
</evidence>
<name>A0A2K8Z7N6_9BACT</name>
<feature type="transmembrane region" description="Helical" evidence="8">
    <location>
        <begin position="42"/>
        <end position="64"/>
    </location>
</feature>
<evidence type="ECO:0000256" key="5">
    <source>
        <dbReference type="ARBA" id="ARBA00022989"/>
    </source>
</evidence>
<dbReference type="PROSITE" id="PS50253">
    <property type="entry name" value="COX3"/>
    <property type="match status" value="1"/>
</dbReference>
<sequence length="192" mass="21590">MESKLMIKLVVGTETIFFLALIMGFVYFAYYPGFKPQSVTMLDLPATAAFTALLLSSSFTFWRAEVNFREGKPGRLKGWLLATIVLGFVFLSGQIREYNHLLTNKLTISQGTFATGFFTLTGFHGLHVLIGLIVLSVVLYLAFLGDFDSSRSRVISEVGIYWHFVDVVWVIVFTLVYILPHFLTLSGHESTQ</sequence>
<dbReference type="PANTHER" id="PTHR11403:SF2">
    <property type="entry name" value="CYTOCHROME BO(3) UBIQUINOL OXIDASE SUBUNIT 3"/>
    <property type="match status" value="1"/>
</dbReference>
<proteinExistence type="inferred from homology"/>
<dbReference type="SUPFAM" id="SSF81452">
    <property type="entry name" value="Cytochrome c oxidase subunit III-like"/>
    <property type="match status" value="1"/>
</dbReference>
<dbReference type="PANTHER" id="PTHR11403">
    <property type="entry name" value="CYTOCHROME C OXIDASE SUBUNIT III"/>
    <property type="match status" value="1"/>
</dbReference>
<accession>A0A2K8Z7N6</accession>
<dbReference type="GO" id="GO:0019646">
    <property type="term" value="P:aerobic electron transport chain"/>
    <property type="evidence" value="ECO:0007669"/>
    <property type="project" value="InterPro"/>
</dbReference>
<evidence type="ECO:0000256" key="1">
    <source>
        <dbReference type="ARBA" id="ARBA00004651"/>
    </source>
</evidence>
<dbReference type="Proteomes" id="UP000232883">
    <property type="component" value="Chromosome"/>
</dbReference>
<dbReference type="RefSeq" id="WP_100992432.1">
    <property type="nucleotide sequence ID" value="NZ_CP025096.1"/>
</dbReference>
<evidence type="ECO:0000313" key="10">
    <source>
        <dbReference type="EMBL" id="AUD05881.1"/>
    </source>
</evidence>
<feature type="transmembrane region" description="Helical" evidence="8">
    <location>
        <begin position="159"/>
        <end position="179"/>
    </location>
</feature>
<gene>
    <name evidence="10" type="ORF">CWM47_30965</name>
</gene>
<dbReference type="InterPro" id="IPR013833">
    <property type="entry name" value="Cyt_c_oxidase_su3_a-hlx"/>
</dbReference>
<dbReference type="OrthoDB" id="9810850at2"/>
<evidence type="ECO:0000256" key="4">
    <source>
        <dbReference type="ARBA" id="ARBA00022692"/>
    </source>
</evidence>
<protein>
    <submittedName>
        <fullName evidence="10">Heme-copper oxidase subunit III</fullName>
    </submittedName>
</protein>
<dbReference type="InterPro" id="IPR000298">
    <property type="entry name" value="Cyt_c_oxidase-like_su3"/>
</dbReference>
<evidence type="ECO:0000259" key="9">
    <source>
        <dbReference type="PROSITE" id="PS50253"/>
    </source>
</evidence>
<feature type="domain" description="Heme-copper oxidase subunit III family profile" evidence="9">
    <location>
        <begin position="1"/>
        <end position="181"/>
    </location>
</feature>
<dbReference type="Pfam" id="PF00510">
    <property type="entry name" value="COX3"/>
    <property type="match status" value="1"/>
</dbReference>
<evidence type="ECO:0000256" key="3">
    <source>
        <dbReference type="ARBA" id="ARBA00022475"/>
    </source>
</evidence>
<feature type="transmembrane region" description="Helical" evidence="8">
    <location>
        <begin position="76"/>
        <end position="95"/>
    </location>
</feature>
<keyword evidence="3" id="KW-1003">Cell membrane</keyword>
<evidence type="ECO:0000256" key="6">
    <source>
        <dbReference type="ARBA" id="ARBA00023136"/>
    </source>
</evidence>
<feature type="transmembrane region" description="Helical" evidence="8">
    <location>
        <begin position="126"/>
        <end position="147"/>
    </location>
</feature>
<comment type="similarity">
    <text evidence="2 7">Belongs to the cytochrome c oxidase subunit 3 family.</text>
</comment>
<dbReference type="KEGG" id="spir:CWM47_30965"/>
<dbReference type="EMBL" id="CP025096">
    <property type="protein sequence ID" value="AUD05881.1"/>
    <property type="molecule type" value="Genomic_DNA"/>
</dbReference>
<dbReference type="AlphaFoldDB" id="A0A2K8Z7N6"/>
<evidence type="ECO:0000256" key="8">
    <source>
        <dbReference type="SAM" id="Phobius"/>
    </source>
</evidence>
<reference evidence="10 11" key="1">
    <citation type="submission" date="2017-11" db="EMBL/GenBank/DDBJ databases">
        <title>Taxonomic description and genome sequences of Spirosoma HA7 sp. nov., isolated from pollen microhabitat of Corylus avellana.</title>
        <authorList>
            <person name="Ambika Manirajan B."/>
            <person name="Suarez C."/>
            <person name="Ratering S."/>
            <person name="Geissler-Plaum R."/>
            <person name="Cardinale M."/>
            <person name="Sylvia S."/>
        </authorList>
    </citation>
    <scope>NUCLEOTIDE SEQUENCE [LARGE SCALE GENOMIC DNA]</scope>
    <source>
        <strain evidence="10 11">HA7</strain>
    </source>
</reference>
<keyword evidence="4 7" id="KW-0812">Transmembrane</keyword>
<dbReference type="InterPro" id="IPR024791">
    <property type="entry name" value="Cyt_c/ubiquinol_Oxase_su3"/>
</dbReference>
<keyword evidence="11" id="KW-1185">Reference proteome</keyword>